<proteinExistence type="predicted"/>
<protein>
    <submittedName>
        <fullName evidence="2">Hemin uptake protein HemP</fullName>
    </submittedName>
</protein>
<dbReference type="Gene3D" id="2.10.70.10">
    <property type="entry name" value="Complement Module, domain 1"/>
    <property type="match status" value="1"/>
</dbReference>
<evidence type="ECO:0000313" key="3">
    <source>
        <dbReference type="Proteomes" id="UP000484255"/>
    </source>
</evidence>
<dbReference type="InterPro" id="IPR019600">
    <property type="entry name" value="Hemin_uptake_protein_HemP"/>
</dbReference>
<gene>
    <name evidence="2" type="ORF">G3A44_10330</name>
</gene>
<accession>A0A7C9TIV6</accession>
<feature type="region of interest" description="Disordered" evidence="1">
    <location>
        <begin position="1"/>
        <end position="30"/>
    </location>
</feature>
<reference evidence="2 3" key="1">
    <citation type="submission" date="2020-02" db="EMBL/GenBank/DDBJ databases">
        <title>Ideonella bacterium strain TBM-1.</title>
        <authorList>
            <person name="Chen W.-M."/>
        </authorList>
    </citation>
    <scope>NUCLEOTIDE SEQUENCE [LARGE SCALE GENOMIC DNA]</scope>
    <source>
        <strain evidence="2 3">TBM-1</strain>
    </source>
</reference>
<name>A0A7C9TIV6_9BURK</name>
<organism evidence="2 3">
    <name type="scientific">Ideonella livida</name>
    <dbReference type="NCBI Taxonomy" id="2707176"/>
    <lineage>
        <taxon>Bacteria</taxon>
        <taxon>Pseudomonadati</taxon>
        <taxon>Pseudomonadota</taxon>
        <taxon>Betaproteobacteria</taxon>
        <taxon>Burkholderiales</taxon>
        <taxon>Sphaerotilaceae</taxon>
        <taxon>Ideonella</taxon>
    </lineage>
</organism>
<dbReference type="AlphaFoldDB" id="A0A7C9TIV6"/>
<feature type="compositionally biased region" description="Pro residues" evidence="1">
    <location>
        <begin position="11"/>
        <end position="24"/>
    </location>
</feature>
<keyword evidence="3" id="KW-1185">Reference proteome</keyword>
<comment type="caution">
    <text evidence="2">The sequence shown here is derived from an EMBL/GenBank/DDBJ whole genome shotgun (WGS) entry which is preliminary data.</text>
</comment>
<dbReference type="EMBL" id="JAAGOH010000010">
    <property type="protein sequence ID" value="NDY91581.1"/>
    <property type="molecule type" value="Genomic_DNA"/>
</dbReference>
<evidence type="ECO:0000256" key="1">
    <source>
        <dbReference type="SAM" id="MobiDB-lite"/>
    </source>
</evidence>
<dbReference type="Proteomes" id="UP000484255">
    <property type="component" value="Unassembled WGS sequence"/>
</dbReference>
<evidence type="ECO:0000313" key="2">
    <source>
        <dbReference type="EMBL" id="NDY91581.1"/>
    </source>
</evidence>
<sequence>MSSPTTLPRPEATPAPVSAPPAAPPRWHSEQLLGPQGQAHIVHGDQVYRLSLTALGKLILTK</sequence>
<dbReference type="RefSeq" id="WP_163457431.1">
    <property type="nucleotide sequence ID" value="NZ_JAAGOH010000010.1"/>
</dbReference>
<dbReference type="Pfam" id="PF10636">
    <property type="entry name" value="hemP"/>
    <property type="match status" value="1"/>
</dbReference>